<dbReference type="Proteomes" id="UP000183454">
    <property type="component" value="Unassembled WGS sequence"/>
</dbReference>
<name>A0A1H2V436_9PROT</name>
<reference evidence="1 2" key="1">
    <citation type="submission" date="2016-10" db="EMBL/GenBank/DDBJ databases">
        <authorList>
            <person name="de Groot N.N."/>
        </authorList>
    </citation>
    <scope>NUCLEOTIDE SEQUENCE [LARGE SCALE GENOMIC DNA]</scope>
    <source>
        <strain evidence="1 2">Nm110</strain>
    </source>
</reference>
<dbReference type="AlphaFoldDB" id="A0A1H2V436"/>
<dbReference type="RefSeq" id="WP_074667054.1">
    <property type="nucleotide sequence ID" value="NZ_FNNH01000019.1"/>
</dbReference>
<dbReference type="EMBL" id="FNNH01000019">
    <property type="protein sequence ID" value="SDW63065.1"/>
    <property type="molecule type" value="Genomic_DNA"/>
</dbReference>
<accession>A0A1H2V436</accession>
<dbReference type="GO" id="GO:0017148">
    <property type="term" value="P:negative regulation of translation"/>
    <property type="evidence" value="ECO:0007669"/>
    <property type="project" value="InterPro"/>
</dbReference>
<proteinExistence type="predicted"/>
<evidence type="ECO:0000313" key="2">
    <source>
        <dbReference type="Proteomes" id="UP000183454"/>
    </source>
</evidence>
<dbReference type="SUPFAM" id="SSF56371">
    <property type="entry name" value="Ribosome inactivating proteins (RIP)"/>
    <property type="match status" value="1"/>
</dbReference>
<dbReference type="GO" id="GO:0030598">
    <property type="term" value="F:rRNA N-glycosylase activity"/>
    <property type="evidence" value="ECO:0007669"/>
    <property type="project" value="InterPro"/>
</dbReference>
<sequence length="225" mass="25575">MFTLRVSPDWATQIAAIRNEVSEDTNLIRFDNNFYRICRDDPGSFFVKVLPFNGQRDKGIELRFLLNNFYITHVGSRPFERYASNIDLSLPSAHTLDNFIYDLSSNQKIRSFEIQSLIVFCVAESLRYDYIATTVGHMISATLTNLKGVPGYLTMSKLFPLVHAWGQTSDAILSSLSPQAKSIVLRSRNVLPSSESQFWERVDLSKIPQSLQGHARIIKVLKRPG</sequence>
<protein>
    <submittedName>
        <fullName evidence="1">Uncharacterized protein</fullName>
    </submittedName>
</protein>
<dbReference type="InterPro" id="IPR036041">
    <property type="entry name" value="Ribosome-inact_prot_sf"/>
</dbReference>
<organism evidence="1 2">
    <name type="scientific">Nitrosomonas communis</name>
    <dbReference type="NCBI Taxonomy" id="44574"/>
    <lineage>
        <taxon>Bacteria</taxon>
        <taxon>Pseudomonadati</taxon>
        <taxon>Pseudomonadota</taxon>
        <taxon>Betaproteobacteria</taxon>
        <taxon>Nitrosomonadales</taxon>
        <taxon>Nitrosomonadaceae</taxon>
        <taxon>Nitrosomonas</taxon>
    </lineage>
</organism>
<evidence type="ECO:0000313" key="1">
    <source>
        <dbReference type="EMBL" id="SDW63065.1"/>
    </source>
</evidence>
<gene>
    <name evidence="1" type="ORF">SAMN05421882_101944</name>
</gene>